<evidence type="ECO:0000256" key="2">
    <source>
        <dbReference type="ARBA" id="ARBA00006906"/>
    </source>
</evidence>
<dbReference type="PANTHER" id="PTHR30246">
    <property type="entry name" value="2-KETO-3-DEOXY-6-PHOSPHOGLUCONATE ALDOLASE"/>
    <property type="match status" value="1"/>
</dbReference>
<dbReference type="NCBIfam" id="NF005119">
    <property type="entry name" value="PRK06552.1"/>
    <property type="match status" value="1"/>
</dbReference>
<dbReference type="InterPro" id="IPR013785">
    <property type="entry name" value="Aldolase_TIM"/>
</dbReference>
<comment type="pathway">
    <text evidence="1">Carbohydrate acid metabolism.</text>
</comment>
<dbReference type="Proteomes" id="UP001071230">
    <property type="component" value="Unassembled WGS sequence"/>
</dbReference>
<dbReference type="Proteomes" id="UP000836597">
    <property type="component" value="Chromosome"/>
</dbReference>
<keyword evidence="8" id="KW-1185">Reference proteome</keyword>
<dbReference type="EMBL" id="CDGJ01000114">
    <property type="protein sequence ID" value="CEJ09188.1"/>
    <property type="molecule type" value="Genomic_DNA"/>
</dbReference>
<dbReference type="EMBL" id="LR746496">
    <property type="protein sequence ID" value="CAA7602615.1"/>
    <property type="molecule type" value="Genomic_DNA"/>
</dbReference>
<evidence type="ECO:0000313" key="6">
    <source>
        <dbReference type="EMBL" id="CAA7602615.1"/>
    </source>
</evidence>
<protein>
    <submittedName>
        <fullName evidence="6">2-dehydro-3-deoxy-phosphogluconate aldolase</fullName>
    </submittedName>
    <submittedName>
        <fullName evidence="7">2-dehydro-3-deoxyphosphogluconate aldolase/4-hydroxy-2-oxoglutarate aldolase</fullName>
        <ecNumber evidence="6 7">4.1.2.14</ecNumber>
        <ecNumber evidence="7">4.1.3.16</ecNumber>
    </submittedName>
</protein>
<comment type="subunit">
    <text evidence="3">Homotrimer.</text>
</comment>
<dbReference type="PANTHER" id="PTHR30246:SF1">
    <property type="entry name" value="2-DEHYDRO-3-DEOXY-6-PHOSPHOGALACTONATE ALDOLASE-RELATED"/>
    <property type="match status" value="1"/>
</dbReference>
<dbReference type="InterPro" id="IPR000887">
    <property type="entry name" value="Aldlse_KDPG_KHG"/>
</dbReference>
<evidence type="ECO:0000313" key="8">
    <source>
        <dbReference type="Proteomes" id="UP001071230"/>
    </source>
</evidence>
<comment type="similarity">
    <text evidence="2">Belongs to the KHG/KDPG aldolase family.</text>
</comment>
<name>A0A8S0Y402_9FIRM</name>
<dbReference type="KEGG" id="aacx:DEACI_3294"/>
<dbReference type="GO" id="GO:0008675">
    <property type="term" value="F:2-dehydro-3-deoxy-phosphogluconate aldolase activity"/>
    <property type="evidence" value="ECO:0007669"/>
    <property type="project" value="UniProtKB-EC"/>
</dbReference>
<evidence type="ECO:0000313" key="7">
    <source>
        <dbReference type="EMBL" id="CEJ09188.1"/>
    </source>
</evidence>
<dbReference type="Gene3D" id="3.20.20.70">
    <property type="entry name" value="Aldolase class I"/>
    <property type="match status" value="1"/>
</dbReference>
<evidence type="ECO:0000256" key="4">
    <source>
        <dbReference type="ARBA" id="ARBA00023239"/>
    </source>
</evidence>
<reference evidence="7" key="1">
    <citation type="submission" date="2014-11" db="EMBL/GenBank/DDBJ databases">
        <authorList>
            <person name="Hornung B.V."/>
        </authorList>
    </citation>
    <scope>NUCLEOTIDE SEQUENCE</scope>
    <source>
        <strain evidence="7">INE</strain>
    </source>
</reference>
<dbReference type="CDD" id="cd00452">
    <property type="entry name" value="KDPG_aldolase"/>
    <property type="match status" value="1"/>
</dbReference>
<keyword evidence="4 6" id="KW-0456">Lyase</keyword>
<dbReference type="EC" id="4.1.2.14" evidence="6 7"/>
<evidence type="ECO:0000256" key="5">
    <source>
        <dbReference type="ARBA" id="ARBA00023277"/>
    </source>
</evidence>
<dbReference type="SUPFAM" id="SSF51569">
    <property type="entry name" value="Aldolase"/>
    <property type="match status" value="1"/>
</dbReference>
<proteinExistence type="inferred from homology"/>
<dbReference type="EC" id="4.1.3.16" evidence="7"/>
<organism evidence="6">
    <name type="scientific">Acididesulfobacillus acetoxydans</name>
    <dbReference type="NCBI Taxonomy" id="1561005"/>
    <lineage>
        <taxon>Bacteria</taxon>
        <taxon>Bacillati</taxon>
        <taxon>Bacillota</taxon>
        <taxon>Clostridia</taxon>
        <taxon>Eubacteriales</taxon>
        <taxon>Peptococcaceae</taxon>
        <taxon>Acididesulfobacillus</taxon>
    </lineage>
</organism>
<evidence type="ECO:0000256" key="3">
    <source>
        <dbReference type="ARBA" id="ARBA00011233"/>
    </source>
</evidence>
<dbReference type="AlphaFoldDB" id="A0A8S0Y402"/>
<dbReference type="GO" id="GO:0008700">
    <property type="term" value="F:(R,S)-4-hydroxy-2-oxoglutarate aldolase activity"/>
    <property type="evidence" value="ECO:0007669"/>
    <property type="project" value="UniProtKB-EC"/>
</dbReference>
<keyword evidence="5" id="KW-0119">Carbohydrate metabolism</keyword>
<sequence length="232" mass="24518">MDVTRNTIRERERAIFMAIKEEIFSRIKEGGLVAVVRAENTEQAFKIAEACIAGGVVGLEITFTVPGAAELIKDLVKKYQSSGSLIIGAGTVLDPETARAAILAGAQYIVSPCLNVETVKLCNRYQVPCMPGAMTVKEAVECMEAGADIVKIFPGELFGPAIIKAIKGPLPQVNMMPTGGVSLDNVSDWIKAGAVAVGVGGSLTAGAKTGDYESITSIARQFMEKIRVARAK</sequence>
<gene>
    <name evidence="6" type="ORF">DEACI_3294</name>
    <name evidence="7" type="ORF">DEACI_3671</name>
</gene>
<evidence type="ECO:0000256" key="1">
    <source>
        <dbReference type="ARBA" id="ARBA00004761"/>
    </source>
</evidence>
<reference evidence="6" key="2">
    <citation type="submission" date="2020-01" db="EMBL/GenBank/DDBJ databases">
        <authorList>
            <person name="Hornung B."/>
        </authorList>
    </citation>
    <scope>NUCLEOTIDE SEQUENCE</scope>
    <source>
        <strain evidence="6">PacBioINE</strain>
    </source>
</reference>
<accession>A0A8S0Y402</accession>
<dbReference type="NCBIfam" id="TIGR01182">
    <property type="entry name" value="eda"/>
    <property type="match status" value="1"/>
</dbReference>
<dbReference type="Pfam" id="PF01081">
    <property type="entry name" value="Aldolase"/>
    <property type="match status" value="1"/>
</dbReference>